<sequence>MACYALNKESVNADIRSYVTAQLFQQHEFGDLSQDLLEEIRRKKALISLPRNLEETYERIIKRIPVKFKKDAIRLLQFLVEYKPRRFNIERRLRYKTNIYLIYLTNINGNYKKIKQDFPLVIYIAKILVGYTTLTQASENIVRAIVSNLGPPQGSRLYYIYFVGLIALTRDLISKGADVDVQGGYYGNTL</sequence>
<proteinExistence type="predicted"/>
<evidence type="ECO:0000313" key="1">
    <source>
        <dbReference type="EMBL" id="KAK4205381.1"/>
    </source>
</evidence>
<evidence type="ECO:0000313" key="2">
    <source>
        <dbReference type="Proteomes" id="UP001303160"/>
    </source>
</evidence>
<name>A0AAN6XTE0_9PEZI</name>
<organism evidence="1 2">
    <name type="scientific">Triangularia verruculosa</name>
    <dbReference type="NCBI Taxonomy" id="2587418"/>
    <lineage>
        <taxon>Eukaryota</taxon>
        <taxon>Fungi</taxon>
        <taxon>Dikarya</taxon>
        <taxon>Ascomycota</taxon>
        <taxon>Pezizomycotina</taxon>
        <taxon>Sordariomycetes</taxon>
        <taxon>Sordariomycetidae</taxon>
        <taxon>Sordariales</taxon>
        <taxon>Podosporaceae</taxon>
        <taxon>Triangularia</taxon>
    </lineage>
</organism>
<dbReference type="Proteomes" id="UP001303160">
    <property type="component" value="Unassembled WGS sequence"/>
</dbReference>
<dbReference type="EMBL" id="MU863876">
    <property type="protein sequence ID" value="KAK4205381.1"/>
    <property type="molecule type" value="Genomic_DNA"/>
</dbReference>
<comment type="caution">
    <text evidence="1">The sequence shown here is derived from an EMBL/GenBank/DDBJ whole genome shotgun (WGS) entry which is preliminary data.</text>
</comment>
<protein>
    <submittedName>
        <fullName evidence="1">Uncharacterized protein</fullName>
    </submittedName>
</protein>
<accession>A0AAN6XTE0</accession>
<reference evidence="1" key="1">
    <citation type="journal article" date="2023" name="Mol. Phylogenet. Evol.">
        <title>Genome-scale phylogeny and comparative genomics of the fungal order Sordariales.</title>
        <authorList>
            <person name="Hensen N."/>
            <person name="Bonometti L."/>
            <person name="Westerberg I."/>
            <person name="Brannstrom I.O."/>
            <person name="Guillou S."/>
            <person name="Cros-Aarteil S."/>
            <person name="Calhoun S."/>
            <person name="Haridas S."/>
            <person name="Kuo A."/>
            <person name="Mondo S."/>
            <person name="Pangilinan J."/>
            <person name="Riley R."/>
            <person name="LaButti K."/>
            <person name="Andreopoulos B."/>
            <person name="Lipzen A."/>
            <person name="Chen C."/>
            <person name="Yan M."/>
            <person name="Daum C."/>
            <person name="Ng V."/>
            <person name="Clum A."/>
            <person name="Steindorff A."/>
            <person name="Ohm R.A."/>
            <person name="Martin F."/>
            <person name="Silar P."/>
            <person name="Natvig D.O."/>
            <person name="Lalanne C."/>
            <person name="Gautier V."/>
            <person name="Ament-Velasquez S.L."/>
            <person name="Kruys A."/>
            <person name="Hutchinson M.I."/>
            <person name="Powell A.J."/>
            <person name="Barry K."/>
            <person name="Miller A.N."/>
            <person name="Grigoriev I.V."/>
            <person name="Debuchy R."/>
            <person name="Gladieux P."/>
            <person name="Hiltunen Thoren M."/>
            <person name="Johannesson H."/>
        </authorList>
    </citation>
    <scope>NUCLEOTIDE SEQUENCE</scope>
    <source>
        <strain evidence="1">CBS 315.58</strain>
    </source>
</reference>
<keyword evidence="2" id="KW-1185">Reference proteome</keyword>
<reference evidence="1" key="2">
    <citation type="submission" date="2023-05" db="EMBL/GenBank/DDBJ databases">
        <authorList>
            <consortium name="Lawrence Berkeley National Laboratory"/>
            <person name="Steindorff A."/>
            <person name="Hensen N."/>
            <person name="Bonometti L."/>
            <person name="Westerberg I."/>
            <person name="Brannstrom I.O."/>
            <person name="Guillou S."/>
            <person name="Cros-Aarteil S."/>
            <person name="Calhoun S."/>
            <person name="Haridas S."/>
            <person name="Kuo A."/>
            <person name="Mondo S."/>
            <person name="Pangilinan J."/>
            <person name="Riley R."/>
            <person name="Labutti K."/>
            <person name="Andreopoulos B."/>
            <person name="Lipzen A."/>
            <person name="Chen C."/>
            <person name="Yanf M."/>
            <person name="Daum C."/>
            <person name="Ng V."/>
            <person name="Clum A."/>
            <person name="Ohm R."/>
            <person name="Martin F."/>
            <person name="Silar P."/>
            <person name="Natvig D."/>
            <person name="Lalanne C."/>
            <person name="Gautier V."/>
            <person name="Ament-Velasquez S.L."/>
            <person name="Kruys A."/>
            <person name="Hutchinson M.I."/>
            <person name="Powell A.J."/>
            <person name="Barry K."/>
            <person name="Miller A.N."/>
            <person name="Grigoriev I.V."/>
            <person name="Debuchy R."/>
            <person name="Gladieux P."/>
            <person name="Thoren M.H."/>
            <person name="Johannesson H."/>
        </authorList>
    </citation>
    <scope>NUCLEOTIDE SEQUENCE</scope>
    <source>
        <strain evidence="1">CBS 315.58</strain>
    </source>
</reference>
<dbReference type="AlphaFoldDB" id="A0AAN6XTE0"/>
<gene>
    <name evidence="1" type="ORF">QBC40DRAFT_302688</name>
</gene>